<gene>
    <name evidence="4" type="ORF">AB675_3346</name>
</gene>
<dbReference type="SUPFAM" id="SSF51735">
    <property type="entry name" value="NAD(P)-binding Rossmann-fold domains"/>
    <property type="match status" value="1"/>
</dbReference>
<comment type="caution">
    <text evidence="4">The sequence shown here is derived from an EMBL/GenBank/DDBJ whole genome shotgun (WGS) entry which is preliminary data.</text>
</comment>
<evidence type="ECO:0000256" key="2">
    <source>
        <dbReference type="ARBA" id="ARBA00022857"/>
    </source>
</evidence>
<dbReference type="GeneID" id="28735269"/>
<dbReference type="STRING" id="1664694.A0A0N1HPD2"/>
<evidence type="ECO:0000256" key="1">
    <source>
        <dbReference type="ARBA" id="ARBA00006484"/>
    </source>
</evidence>
<dbReference type="PRINTS" id="PR00081">
    <property type="entry name" value="GDHRDH"/>
</dbReference>
<keyword evidence="3" id="KW-0560">Oxidoreductase</keyword>
<proteinExistence type="inferred from homology"/>
<dbReference type="VEuPathDB" id="FungiDB:AB675_3346"/>
<dbReference type="PANTHER" id="PTHR24320:SF282">
    <property type="entry name" value="WW DOMAIN-CONTAINING OXIDOREDUCTASE"/>
    <property type="match status" value="1"/>
</dbReference>
<sequence>MGLLNPYKNIHAFDPKTSIPELTGRVIIVTGGNAGIGKQAVLELSRHNPRRLYLAARSRTKFDAALKDILLANPNASSCVEYLELDLANLKSIRAAANKVLAENTRLDILINNGGIMANPPALSADGYELQFATNYFGHAALTKLLMPLLQRTAEALPEMQRNTVRVVHVSSAAARLDQQKGKREDVNEYARYSISKLAQILYARQSVVHWPDVVHVAIQPGRVDTGLLDHYLGSGKRWGPLGLMQRTYDAVAGKLTVEEGALTPLWAATWTGDVSNGGMFSPVGVPEPGSAQCRDDKLAKALWDWTEEELRKAGI</sequence>
<dbReference type="Pfam" id="PF00106">
    <property type="entry name" value="adh_short"/>
    <property type="match status" value="1"/>
</dbReference>
<dbReference type="Gene3D" id="3.40.50.720">
    <property type="entry name" value="NAD(P)-binding Rossmann-like Domain"/>
    <property type="match status" value="1"/>
</dbReference>
<protein>
    <submittedName>
        <fullName evidence="4">Putative oxido</fullName>
    </submittedName>
</protein>
<evidence type="ECO:0000313" key="4">
    <source>
        <dbReference type="EMBL" id="KPI39572.1"/>
    </source>
</evidence>
<dbReference type="InterPro" id="IPR002347">
    <property type="entry name" value="SDR_fam"/>
</dbReference>
<reference evidence="4 5" key="1">
    <citation type="submission" date="2015-06" db="EMBL/GenBank/DDBJ databases">
        <title>Draft genome of the ant-associated black yeast Phialophora attae CBS 131958.</title>
        <authorList>
            <person name="Moreno L.F."/>
            <person name="Stielow B.J."/>
            <person name="de Hoog S."/>
            <person name="Vicente V.A."/>
            <person name="Weiss V.A."/>
            <person name="de Vries M."/>
            <person name="Cruz L.M."/>
            <person name="Souza E.M."/>
        </authorList>
    </citation>
    <scope>NUCLEOTIDE SEQUENCE [LARGE SCALE GENOMIC DNA]</scope>
    <source>
        <strain evidence="4 5">CBS 131958</strain>
    </source>
</reference>
<dbReference type="RefSeq" id="XP_017999535.1">
    <property type="nucleotide sequence ID" value="XM_018143389.1"/>
</dbReference>
<organism evidence="4 5">
    <name type="scientific">Cyphellophora attinorum</name>
    <dbReference type="NCBI Taxonomy" id="1664694"/>
    <lineage>
        <taxon>Eukaryota</taxon>
        <taxon>Fungi</taxon>
        <taxon>Dikarya</taxon>
        <taxon>Ascomycota</taxon>
        <taxon>Pezizomycotina</taxon>
        <taxon>Eurotiomycetes</taxon>
        <taxon>Chaetothyriomycetidae</taxon>
        <taxon>Chaetothyriales</taxon>
        <taxon>Cyphellophoraceae</taxon>
        <taxon>Cyphellophora</taxon>
    </lineage>
</organism>
<dbReference type="InterPro" id="IPR036291">
    <property type="entry name" value="NAD(P)-bd_dom_sf"/>
</dbReference>
<evidence type="ECO:0000313" key="5">
    <source>
        <dbReference type="Proteomes" id="UP000038010"/>
    </source>
</evidence>
<dbReference type="OrthoDB" id="191139at2759"/>
<name>A0A0N1HPD2_9EURO</name>
<dbReference type="PANTHER" id="PTHR24320">
    <property type="entry name" value="RETINOL DEHYDROGENASE"/>
    <property type="match status" value="1"/>
</dbReference>
<dbReference type="EMBL" id="LFJN01000014">
    <property type="protein sequence ID" value="KPI39572.1"/>
    <property type="molecule type" value="Genomic_DNA"/>
</dbReference>
<dbReference type="AlphaFoldDB" id="A0A0N1HPD2"/>
<keyword evidence="2" id="KW-0521">NADP</keyword>
<dbReference type="GO" id="GO:0016491">
    <property type="term" value="F:oxidoreductase activity"/>
    <property type="evidence" value="ECO:0007669"/>
    <property type="project" value="UniProtKB-KW"/>
</dbReference>
<accession>A0A0N1HPD2</accession>
<keyword evidence="5" id="KW-1185">Reference proteome</keyword>
<comment type="similarity">
    <text evidence="1">Belongs to the short-chain dehydrogenases/reductases (SDR) family.</text>
</comment>
<dbReference type="Proteomes" id="UP000038010">
    <property type="component" value="Unassembled WGS sequence"/>
</dbReference>
<evidence type="ECO:0000256" key="3">
    <source>
        <dbReference type="ARBA" id="ARBA00023002"/>
    </source>
</evidence>